<sequence length="371" mass="42329">MIELKDNGKLPGLPLDNAEDSREPKYWCLAKRDAIHDTQRNGRAICPAQRTYYYRSFIHHTKHPFQQPPKKTGRNYEALDRNSDPKAENILYFHRTNKTTSPPYSTSSKLASTPALCTHPTPHPGSTNPPPWEYQSNQRAGEECGLTLELRSNAPHIISRFPELQKSYIVHGDRALRACKLITFHELFERENTNAFELVGEGDWRCQPELLPDPIQRELYNYLRGLWSVDETFSSDAVFHAEMYEAAIKYMLPNLRSAILCALRKGGKPWIYSSPLSGHGFVSAIDLLWQLSLEEREADALEILETLANIMAANWGWMRHDEGVTALLRAEEFAVLSDKIQETVIRLSSSWEIEDASGGRTCSVWGDRSRL</sequence>
<gene>
    <name evidence="2" type="ORF">P154DRAFT_573457</name>
</gene>
<dbReference type="Proteomes" id="UP000799779">
    <property type="component" value="Unassembled WGS sequence"/>
</dbReference>
<feature type="region of interest" description="Disordered" evidence="1">
    <location>
        <begin position="97"/>
        <end position="137"/>
    </location>
</feature>
<proteinExistence type="predicted"/>
<evidence type="ECO:0000313" key="2">
    <source>
        <dbReference type="EMBL" id="KAF2003055.1"/>
    </source>
</evidence>
<keyword evidence="3" id="KW-1185">Reference proteome</keyword>
<evidence type="ECO:0000313" key="3">
    <source>
        <dbReference type="Proteomes" id="UP000799779"/>
    </source>
</evidence>
<reference evidence="2" key="1">
    <citation type="journal article" date="2020" name="Stud. Mycol.">
        <title>101 Dothideomycetes genomes: a test case for predicting lifestyles and emergence of pathogens.</title>
        <authorList>
            <person name="Haridas S."/>
            <person name="Albert R."/>
            <person name="Binder M."/>
            <person name="Bloem J."/>
            <person name="Labutti K."/>
            <person name="Salamov A."/>
            <person name="Andreopoulos B."/>
            <person name="Baker S."/>
            <person name="Barry K."/>
            <person name="Bills G."/>
            <person name="Bluhm B."/>
            <person name="Cannon C."/>
            <person name="Castanera R."/>
            <person name="Culley D."/>
            <person name="Daum C."/>
            <person name="Ezra D."/>
            <person name="Gonzalez J."/>
            <person name="Henrissat B."/>
            <person name="Kuo A."/>
            <person name="Liang C."/>
            <person name="Lipzen A."/>
            <person name="Lutzoni F."/>
            <person name="Magnuson J."/>
            <person name="Mondo S."/>
            <person name="Nolan M."/>
            <person name="Ohm R."/>
            <person name="Pangilinan J."/>
            <person name="Park H.-J."/>
            <person name="Ramirez L."/>
            <person name="Alfaro M."/>
            <person name="Sun H."/>
            <person name="Tritt A."/>
            <person name="Yoshinaga Y."/>
            <person name="Zwiers L.-H."/>
            <person name="Turgeon B."/>
            <person name="Goodwin S."/>
            <person name="Spatafora J."/>
            <person name="Crous P."/>
            <person name="Grigoriev I."/>
        </authorList>
    </citation>
    <scope>NUCLEOTIDE SEQUENCE</scope>
    <source>
        <strain evidence="2">CBS 123094</strain>
    </source>
</reference>
<protein>
    <submittedName>
        <fullName evidence="2">Uncharacterized protein</fullName>
    </submittedName>
</protein>
<name>A0A6A5WVF1_9PLEO</name>
<feature type="compositionally biased region" description="Low complexity" evidence="1">
    <location>
        <begin position="98"/>
        <end position="109"/>
    </location>
</feature>
<accession>A0A6A5WVF1</accession>
<dbReference type="AlphaFoldDB" id="A0A6A5WVF1"/>
<dbReference type="EMBL" id="ML977574">
    <property type="protein sequence ID" value="KAF2003055.1"/>
    <property type="molecule type" value="Genomic_DNA"/>
</dbReference>
<dbReference type="OrthoDB" id="3792655at2759"/>
<organism evidence="2 3">
    <name type="scientific">Amniculicola lignicola CBS 123094</name>
    <dbReference type="NCBI Taxonomy" id="1392246"/>
    <lineage>
        <taxon>Eukaryota</taxon>
        <taxon>Fungi</taxon>
        <taxon>Dikarya</taxon>
        <taxon>Ascomycota</taxon>
        <taxon>Pezizomycotina</taxon>
        <taxon>Dothideomycetes</taxon>
        <taxon>Pleosporomycetidae</taxon>
        <taxon>Pleosporales</taxon>
        <taxon>Amniculicolaceae</taxon>
        <taxon>Amniculicola</taxon>
    </lineage>
</organism>
<evidence type="ECO:0000256" key="1">
    <source>
        <dbReference type="SAM" id="MobiDB-lite"/>
    </source>
</evidence>
<feature type="compositionally biased region" description="Pro residues" evidence="1">
    <location>
        <begin position="121"/>
        <end position="132"/>
    </location>
</feature>